<protein>
    <submittedName>
        <fullName evidence="1">Uncharacterized protein</fullName>
    </submittedName>
</protein>
<name>A0A1G2U547_9BACT</name>
<comment type="caution">
    <text evidence="1">The sequence shown here is derived from an EMBL/GenBank/DDBJ whole genome shotgun (WGS) entry which is preliminary data.</text>
</comment>
<dbReference type="Proteomes" id="UP000179283">
    <property type="component" value="Unassembled WGS sequence"/>
</dbReference>
<proteinExistence type="predicted"/>
<reference evidence="1 2" key="1">
    <citation type="journal article" date="2016" name="Nat. Commun.">
        <title>Thousands of microbial genomes shed light on interconnected biogeochemical processes in an aquifer system.</title>
        <authorList>
            <person name="Anantharaman K."/>
            <person name="Brown C.T."/>
            <person name="Hug L.A."/>
            <person name="Sharon I."/>
            <person name="Castelle C.J."/>
            <person name="Probst A.J."/>
            <person name="Thomas B.C."/>
            <person name="Singh A."/>
            <person name="Wilkins M.J."/>
            <person name="Karaoz U."/>
            <person name="Brodie E.L."/>
            <person name="Williams K.H."/>
            <person name="Hubbard S.S."/>
            <person name="Banfield J.F."/>
        </authorList>
    </citation>
    <scope>NUCLEOTIDE SEQUENCE [LARGE SCALE GENOMIC DNA]</scope>
</reference>
<dbReference type="AlphaFoldDB" id="A0A1G2U547"/>
<gene>
    <name evidence="1" type="ORF">A2920_01575</name>
</gene>
<dbReference type="EMBL" id="MHWD01000008">
    <property type="protein sequence ID" value="OHB04609.1"/>
    <property type="molecule type" value="Genomic_DNA"/>
</dbReference>
<evidence type="ECO:0000313" key="1">
    <source>
        <dbReference type="EMBL" id="OHB04609.1"/>
    </source>
</evidence>
<sequence>MRLFKDRFLLAKFVIVFALLAIAGSSFAISLPNNEIGQTVSISVRPEYPGPFEDVLFALSSPSFDVNTAEISWVTNGVLSAKGIGSKNFSIQMGPVGSRSRIDIVIKPLGRDSFSKSFDLYPTSIDLLWQANTYTPPFFEGKAKHTTEGAVTVVAIPSFAINGKMIPKEELVYQWTNNGHPMSNSSGYGKYSVTIRNNFIKTKEEVSVGVSTPDKTIFSTKKTMIPVEKPEIVFYEDHSLYGTLFNSGIVRETTLLGKEMSFAVAPYFFAVDDPTNPRLVYTWLVNGASGQVGDSREKLTFRNESEDSGQTRVGLKIIDGARVISFAENDFLIDFGNSTNQ</sequence>
<accession>A0A1G2U547</accession>
<evidence type="ECO:0000313" key="2">
    <source>
        <dbReference type="Proteomes" id="UP000179283"/>
    </source>
</evidence>
<organism evidence="1 2">
    <name type="scientific">Candidatus Zambryskibacteria bacterium RIFCSPLOWO2_01_FULL_43_17</name>
    <dbReference type="NCBI Taxonomy" id="1802760"/>
    <lineage>
        <taxon>Bacteria</taxon>
        <taxon>Candidatus Zambryskiibacteriota</taxon>
    </lineage>
</organism>